<evidence type="ECO:0000256" key="1">
    <source>
        <dbReference type="SAM" id="MobiDB-lite"/>
    </source>
</evidence>
<sequence length="1120" mass="121253">MSLLASRGSVWGRRTDVEATGTGHATAIGGMAVSGALIVNGSVNMTGQYSVTRTGYREQIQRFAPPQLRGRTEELAALVAFCTSPEEAPYLWLRGPAWAGKSALLSSFALRPPEGVRVVPFFVTGRFAGQNDRIGFCDVVTEQLAALLGQPMPAQITDATREGHLLRLIDEAVQVCRENGTRLVLIVDGLDEDQGVTGHPESHSIAALLPARPQPGLRVVVTSRPHPPVPTDVPDNHPLRDPSIVRDLSTSPHAEAVRADAEREVQRLADTSGLGRDILGLITVAEGGLSERDLAELTGESTYALERKIRTASGRTFASLLSPWNKEEVYVLGHEELRSTALHVLGGRLMDDYRERLHRWADHYRDQGWPAHTSEYLLHGYFRALRIAGDLPRLVAIATDATRHHRVLRVTGGDGAAFGEVRAVQELLLEQQDPDLLAMARLAVRRDALEARNDNVPIALPALWAALGEPERADAVLNGIVTPDRHRRAFLSLLETFLLGGDFGRARALAETAVQTGLRARALADVGKALCAAGDLKGAEEVTLLVRDPRQRVSALSDMIRALAAAGEPARVAQLVENAERAALSVSRPMHRAAAMRSVANSLVDLGEDVRALNLVRTIPDLSYRARALNDLALAATLAEDQARYGALSDEATTLTYALPQPESRIRSLASLACTAATAGQFELARDLAQDATRLAQGLDTSVKRYNALVRVVAAVLAAGDPELARHLTRSITVPERRVCALLHLVKGKAISIPECVAELPGSMISLLTEGALVHFVRVAAVEMDEPALAEAFAARIVTPARRLHILLELTQRAAAKGASEHVRKLRAQVKEVSAMLHEPQERIEATVGIAHLDALLGTDNSARNIAEATEARLNNSTDDVRHQSRALLNLARAMTVAGDADRARALGRQVESLAGGIAPASERVQAQEGLIDLGISVGDFDWAGSLAQKFHEPYRRAMALVKVADAWAAIDDRRRCLGLLADVEALSGPMRDVNERSRVLTESTRILTLLGFHERAEEVAGRITDPQQQTKAFMELAQHVDERQMRRLLAKVLGTTGWAESLSKVVQLAPLLVRTIADDQLTEAAASVRAPQSSEGDSNPLRRLPEPQWRDSESSAQEG</sequence>
<dbReference type="PROSITE" id="PS50837">
    <property type="entry name" value="NACHT"/>
    <property type="match status" value="1"/>
</dbReference>
<dbReference type="Gene3D" id="1.25.40.10">
    <property type="entry name" value="Tetratricopeptide repeat domain"/>
    <property type="match status" value="3"/>
</dbReference>
<protein>
    <submittedName>
        <fullName evidence="3">NACHT domain-containing protein</fullName>
    </submittedName>
</protein>
<keyword evidence="4" id="KW-1185">Reference proteome</keyword>
<feature type="compositionally biased region" description="Basic and acidic residues" evidence="1">
    <location>
        <begin position="1104"/>
        <end position="1114"/>
    </location>
</feature>
<proteinExistence type="predicted"/>
<dbReference type="Pfam" id="PF05729">
    <property type="entry name" value="NACHT"/>
    <property type="match status" value="1"/>
</dbReference>
<name>A0A5N6AC39_9ACTN</name>
<organism evidence="3 4">
    <name type="scientific">Streptomyces mimosae</name>
    <dbReference type="NCBI Taxonomy" id="2586635"/>
    <lineage>
        <taxon>Bacteria</taxon>
        <taxon>Bacillati</taxon>
        <taxon>Actinomycetota</taxon>
        <taxon>Actinomycetes</taxon>
        <taxon>Kitasatosporales</taxon>
        <taxon>Streptomycetaceae</taxon>
        <taxon>Streptomyces</taxon>
    </lineage>
</organism>
<gene>
    <name evidence="3" type="ORF">FH607_011185</name>
</gene>
<comment type="caution">
    <text evidence="3">The sequence shown here is derived from an EMBL/GenBank/DDBJ whole genome shotgun (WGS) entry which is preliminary data.</text>
</comment>
<evidence type="ECO:0000313" key="3">
    <source>
        <dbReference type="EMBL" id="KAB8166387.1"/>
    </source>
</evidence>
<dbReference type="EMBL" id="VDLY02000006">
    <property type="protein sequence ID" value="KAB8166387.1"/>
    <property type="molecule type" value="Genomic_DNA"/>
</dbReference>
<dbReference type="Gene3D" id="3.40.50.300">
    <property type="entry name" value="P-loop containing nucleotide triphosphate hydrolases"/>
    <property type="match status" value="1"/>
</dbReference>
<accession>A0A5N6AC39</accession>
<dbReference type="AlphaFoldDB" id="A0A5N6AC39"/>
<evidence type="ECO:0000259" key="2">
    <source>
        <dbReference type="PROSITE" id="PS50837"/>
    </source>
</evidence>
<feature type="region of interest" description="Disordered" evidence="1">
    <location>
        <begin position="1085"/>
        <end position="1120"/>
    </location>
</feature>
<reference evidence="3" key="1">
    <citation type="submission" date="2019-10" db="EMBL/GenBank/DDBJ databases">
        <title>Nonomuraea sp. nov., isolated from Phyllanthus amarus.</title>
        <authorList>
            <person name="Klykleung N."/>
            <person name="Tanasupawat S."/>
        </authorList>
    </citation>
    <scope>NUCLEOTIDE SEQUENCE [LARGE SCALE GENOMIC DNA]</scope>
    <source>
        <strain evidence="3">3MP-10</strain>
    </source>
</reference>
<dbReference type="InterPro" id="IPR027417">
    <property type="entry name" value="P-loop_NTPase"/>
</dbReference>
<dbReference type="InterPro" id="IPR011990">
    <property type="entry name" value="TPR-like_helical_dom_sf"/>
</dbReference>
<feature type="domain" description="NACHT" evidence="2">
    <location>
        <begin position="89"/>
        <end position="225"/>
    </location>
</feature>
<dbReference type="Proteomes" id="UP000314251">
    <property type="component" value="Unassembled WGS sequence"/>
</dbReference>
<dbReference type="InterPro" id="IPR007111">
    <property type="entry name" value="NACHT_NTPase"/>
</dbReference>
<evidence type="ECO:0000313" key="4">
    <source>
        <dbReference type="Proteomes" id="UP000314251"/>
    </source>
</evidence>
<dbReference type="OrthoDB" id="3261206at2"/>